<name>A0AAD8UXL8_9PEZI</name>
<proteinExistence type="predicted"/>
<gene>
    <name evidence="1" type="ORF">LY79DRAFT_531416</name>
</gene>
<organism evidence="1 2">
    <name type="scientific">Colletotrichum navitas</name>
    <dbReference type="NCBI Taxonomy" id="681940"/>
    <lineage>
        <taxon>Eukaryota</taxon>
        <taxon>Fungi</taxon>
        <taxon>Dikarya</taxon>
        <taxon>Ascomycota</taxon>
        <taxon>Pezizomycotina</taxon>
        <taxon>Sordariomycetes</taxon>
        <taxon>Hypocreomycetidae</taxon>
        <taxon>Glomerellales</taxon>
        <taxon>Glomerellaceae</taxon>
        <taxon>Colletotrichum</taxon>
        <taxon>Colletotrichum graminicola species complex</taxon>
    </lineage>
</organism>
<keyword evidence="2" id="KW-1185">Reference proteome</keyword>
<dbReference type="RefSeq" id="XP_060406658.1">
    <property type="nucleotide sequence ID" value="XM_060556256.1"/>
</dbReference>
<protein>
    <submittedName>
        <fullName evidence="1">Uncharacterized protein</fullName>
    </submittedName>
</protein>
<dbReference type="EMBL" id="JAHLJV010000302">
    <property type="protein sequence ID" value="KAK1561455.1"/>
    <property type="molecule type" value="Genomic_DNA"/>
</dbReference>
<feature type="non-terminal residue" evidence="1">
    <location>
        <position position="147"/>
    </location>
</feature>
<comment type="caution">
    <text evidence="1">The sequence shown here is derived from an EMBL/GenBank/DDBJ whole genome shotgun (WGS) entry which is preliminary data.</text>
</comment>
<evidence type="ECO:0000313" key="1">
    <source>
        <dbReference type="EMBL" id="KAK1561455.1"/>
    </source>
</evidence>
<sequence length="147" mass="16369">TDNLSDITLLFALIWNKTSKTAAQDLRTQLRRIDSTLRTGASDVVKAEAATGLRGILQRSSDSDVFGHPIAVKGESVFETRDCPDKQLRRLDLAIHFPGLILAWRNVDNNNTSIPTRATELSKVIRKGHRELLPCTYLHKDIVPPAI</sequence>
<dbReference type="AlphaFoldDB" id="A0AAD8UXL8"/>
<reference evidence="1" key="1">
    <citation type="submission" date="2021-06" db="EMBL/GenBank/DDBJ databases">
        <title>Comparative genomics, transcriptomics and evolutionary studies reveal genomic signatures of adaptation to plant cell wall in hemibiotrophic fungi.</title>
        <authorList>
            <consortium name="DOE Joint Genome Institute"/>
            <person name="Baroncelli R."/>
            <person name="Diaz J.F."/>
            <person name="Benocci T."/>
            <person name="Peng M."/>
            <person name="Battaglia E."/>
            <person name="Haridas S."/>
            <person name="Andreopoulos W."/>
            <person name="Labutti K."/>
            <person name="Pangilinan J."/>
            <person name="Floch G.L."/>
            <person name="Makela M.R."/>
            <person name="Henrissat B."/>
            <person name="Grigoriev I.V."/>
            <person name="Crouch J.A."/>
            <person name="De Vries R.P."/>
            <person name="Sukno S.A."/>
            <person name="Thon M.R."/>
        </authorList>
    </citation>
    <scope>NUCLEOTIDE SEQUENCE</scope>
    <source>
        <strain evidence="1">CBS 125086</strain>
    </source>
</reference>
<dbReference type="Proteomes" id="UP001230504">
    <property type="component" value="Unassembled WGS sequence"/>
</dbReference>
<accession>A0AAD8UXL8</accession>
<evidence type="ECO:0000313" key="2">
    <source>
        <dbReference type="Proteomes" id="UP001230504"/>
    </source>
</evidence>
<dbReference type="GeneID" id="85440496"/>